<dbReference type="InterPro" id="IPR001969">
    <property type="entry name" value="Aspartic_peptidase_AS"/>
</dbReference>
<dbReference type="InterPro" id="IPR034164">
    <property type="entry name" value="Pepsin-like_dom"/>
</dbReference>
<organism evidence="6 7">
    <name type="scientific">Lentinus brumalis</name>
    <dbReference type="NCBI Taxonomy" id="2498619"/>
    <lineage>
        <taxon>Eukaryota</taxon>
        <taxon>Fungi</taxon>
        <taxon>Dikarya</taxon>
        <taxon>Basidiomycota</taxon>
        <taxon>Agaricomycotina</taxon>
        <taxon>Agaricomycetes</taxon>
        <taxon>Polyporales</taxon>
        <taxon>Polyporaceae</taxon>
        <taxon>Lentinus</taxon>
    </lineage>
</organism>
<evidence type="ECO:0000256" key="3">
    <source>
        <dbReference type="RuleBase" id="RU000454"/>
    </source>
</evidence>
<dbReference type="CDD" id="cd05471">
    <property type="entry name" value="pepsin_like"/>
    <property type="match status" value="1"/>
</dbReference>
<dbReference type="PANTHER" id="PTHR47966:SF51">
    <property type="entry name" value="BETA-SITE APP-CLEAVING ENZYME, ISOFORM A-RELATED"/>
    <property type="match status" value="1"/>
</dbReference>
<dbReference type="Pfam" id="PF00026">
    <property type="entry name" value="Asp"/>
    <property type="match status" value="1"/>
</dbReference>
<dbReference type="AlphaFoldDB" id="A0A371D8J8"/>
<dbReference type="Gene3D" id="2.40.70.10">
    <property type="entry name" value="Acid Proteases"/>
    <property type="match status" value="2"/>
</dbReference>
<dbReference type="InterPro" id="IPR021109">
    <property type="entry name" value="Peptidase_aspartic_dom_sf"/>
</dbReference>
<reference evidence="6 7" key="1">
    <citation type="journal article" date="2018" name="Biotechnol. Biofuels">
        <title>Integrative visual omics of the white-rot fungus Polyporus brumalis exposes the biotechnological potential of its oxidative enzymes for delignifying raw plant biomass.</title>
        <authorList>
            <person name="Miyauchi S."/>
            <person name="Rancon A."/>
            <person name="Drula E."/>
            <person name="Hage H."/>
            <person name="Chaduli D."/>
            <person name="Favel A."/>
            <person name="Grisel S."/>
            <person name="Henrissat B."/>
            <person name="Herpoel-Gimbert I."/>
            <person name="Ruiz-Duenas F.J."/>
            <person name="Chevret D."/>
            <person name="Hainaut M."/>
            <person name="Lin J."/>
            <person name="Wang M."/>
            <person name="Pangilinan J."/>
            <person name="Lipzen A."/>
            <person name="Lesage-Meessen L."/>
            <person name="Navarro D."/>
            <person name="Riley R."/>
            <person name="Grigoriev I.V."/>
            <person name="Zhou S."/>
            <person name="Raouche S."/>
            <person name="Rosso M.N."/>
        </authorList>
    </citation>
    <scope>NUCLEOTIDE SEQUENCE [LARGE SCALE GENOMIC DNA]</scope>
    <source>
        <strain evidence="6 7">BRFM 1820</strain>
    </source>
</reference>
<dbReference type="STRING" id="139420.A0A371D8J8"/>
<evidence type="ECO:0000259" key="5">
    <source>
        <dbReference type="PROSITE" id="PS51767"/>
    </source>
</evidence>
<dbReference type="PRINTS" id="PR00792">
    <property type="entry name" value="PEPSIN"/>
</dbReference>
<keyword evidence="3" id="KW-0378">Hydrolase</keyword>
<keyword evidence="2 3" id="KW-0064">Aspartyl protease</keyword>
<sequence>MLAKLRLLSAVVLTLTIPSLTNALVIDRDAAPIAFPVVKRVNMTGTTKLVEVDQARARALRERAQGKWHHHRPPPPVHVTNQVVTYVAQVFVSTSLALLVDTGSSNTWVGAGQPYNATGKTSEGDSVFYGSGFFFGDEYNGTVKLGRGLVIQKQSFGDADLAYGFDGVDGILGIGPTDLTVGTLDSSPEESIPTVTDNAYTQGLIRHKEVCIFFAPAKSQSDPNGELTFGGSNPKKCTGPLNYVPITSTSPASSYVGIDLKKITFNGDVLNSEATSGIVDTGTTLIYLPTDAFSAYQNATNATLDDNTGLLKITKEQYDELPPLNFHIGERTYDLTPNGQIWPRAFNTLIGGEADAIYLVVGDSGAVSGSGLDFIIGYTFLERFYHCYDSQNNRAGFATTPYTHATTN</sequence>
<dbReference type="PROSITE" id="PS00141">
    <property type="entry name" value="ASP_PROTEASE"/>
    <property type="match status" value="2"/>
</dbReference>
<feature type="chain" id="PRO_5017085549" evidence="4">
    <location>
        <begin position="24"/>
        <end position="408"/>
    </location>
</feature>
<evidence type="ECO:0000313" key="7">
    <source>
        <dbReference type="Proteomes" id="UP000256964"/>
    </source>
</evidence>
<dbReference type="PANTHER" id="PTHR47966">
    <property type="entry name" value="BETA-SITE APP-CLEAVING ENZYME, ISOFORM A-RELATED"/>
    <property type="match status" value="1"/>
</dbReference>
<comment type="similarity">
    <text evidence="1 3">Belongs to the peptidase A1 family.</text>
</comment>
<keyword evidence="4" id="KW-0732">Signal</keyword>
<evidence type="ECO:0000256" key="4">
    <source>
        <dbReference type="SAM" id="SignalP"/>
    </source>
</evidence>
<proteinExistence type="inferred from homology"/>
<dbReference type="EMBL" id="KZ857409">
    <property type="protein sequence ID" value="RDX48864.1"/>
    <property type="molecule type" value="Genomic_DNA"/>
</dbReference>
<dbReference type="PROSITE" id="PS51767">
    <property type="entry name" value="PEPTIDASE_A1"/>
    <property type="match status" value="1"/>
</dbReference>
<protein>
    <submittedName>
        <fullName evidence="6">Aspartic peptidase A1</fullName>
    </submittedName>
</protein>
<dbReference type="GO" id="GO:0006508">
    <property type="term" value="P:proteolysis"/>
    <property type="evidence" value="ECO:0007669"/>
    <property type="project" value="UniProtKB-KW"/>
</dbReference>
<dbReference type="InterPro" id="IPR001461">
    <property type="entry name" value="Aspartic_peptidase_A1"/>
</dbReference>
<accession>A0A371D8J8</accession>
<feature type="domain" description="Peptidase A1" evidence="5">
    <location>
        <begin position="83"/>
        <end position="398"/>
    </location>
</feature>
<dbReference type="Proteomes" id="UP000256964">
    <property type="component" value="Unassembled WGS sequence"/>
</dbReference>
<keyword evidence="7" id="KW-1185">Reference proteome</keyword>
<evidence type="ECO:0000256" key="1">
    <source>
        <dbReference type="ARBA" id="ARBA00007447"/>
    </source>
</evidence>
<name>A0A371D8J8_9APHY</name>
<dbReference type="OrthoDB" id="660550at2759"/>
<evidence type="ECO:0000313" key="6">
    <source>
        <dbReference type="EMBL" id="RDX48864.1"/>
    </source>
</evidence>
<keyword evidence="3" id="KW-0645">Protease</keyword>
<evidence type="ECO:0000256" key="2">
    <source>
        <dbReference type="ARBA" id="ARBA00022750"/>
    </source>
</evidence>
<gene>
    <name evidence="6" type="ORF">OH76DRAFT_1351918</name>
</gene>
<feature type="signal peptide" evidence="4">
    <location>
        <begin position="1"/>
        <end position="23"/>
    </location>
</feature>
<dbReference type="SUPFAM" id="SSF50630">
    <property type="entry name" value="Acid proteases"/>
    <property type="match status" value="1"/>
</dbReference>
<dbReference type="GO" id="GO:0004190">
    <property type="term" value="F:aspartic-type endopeptidase activity"/>
    <property type="evidence" value="ECO:0007669"/>
    <property type="project" value="UniProtKB-KW"/>
</dbReference>
<dbReference type="InterPro" id="IPR033121">
    <property type="entry name" value="PEPTIDASE_A1"/>
</dbReference>